<proteinExistence type="predicted"/>
<protein>
    <recommendedName>
        <fullName evidence="1">C2H2-type domain-containing protein</fullName>
    </recommendedName>
</protein>
<dbReference type="InterPro" id="IPR013087">
    <property type="entry name" value="Znf_C2H2_type"/>
</dbReference>
<evidence type="ECO:0000313" key="2">
    <source>
        <dbReference type="EnsemblMetazoa" id="CLYHEMP005693.1"/>
    </source>
</evidence>
<evidence type="ECO:0000259" key="1">
    <source>
        <dbReference type="PROSITE" id="PS00028"/>
    </source>
</evidence>
<dbReference type="EnsemblMetazoa" id="CLYHEMT005693.1">
    <property type="protein sequence ID" value="CLYHEMP005693.1"/>
    <property type="gene ID" value="CLYHEMG005693"/>
</dbReference>
<dbReference type="PROSITE" id="PS00028">
    <property type="entry name" value="ZINC_FINGER_C2H2_1"/>
    <property type="match status" value="1"/>
</dbReference>
<sequence length="201" mass="22833">MAANSTLDASESEVDYFNDKELESYLASEEFQIDEKKDTSFKCLYCPKVCLSKRGMTRHVNCKHPEKSVQKPKQQQKVTAEEILPLDKFKTILGNCLAILSKDECYPTEITSSFNVNHHDVSPYYETLYDVIKPLVVSFKLKGDAEKFYPSFLSTVTEAMFPGLDGFCSNVLRYELANHVLAFLSKAKLVNNTIELDYAIV</sequence>
<dbReference type="AlphaFoldDB" id="A0A7M5UWS1"/>
<accession>A0A7M5UWS1</accession>
<reference evidence="2" key="1">
    <citation type="submission" date="2021-01" db="UniProtKB">
        <authorList>
            <consortium name="EnsemblMetazoa"/>
        </authorList>
    </citation>
    <scope>IDENTIFICATION</scope>
</reference>
<dbReference type="Proteomes" id="UP000594262">
    <property type="component" value="Unplaced"/>
</dbReference>
<name>A0A7M5UWS1_9CNID</name>
<keyword evidence="3" id="KW-1185">Reference proteome</keyword>
<feature type="domain" description="C2H2-type" evidence="1">
    <location>
        <begin position="43"/>
        <end position="64"/>
    </location>
</feature>
<evidence type="ECO:0000313" key="3">
    <source>
        <dbReference type="Proteomes" id="UP000594262"/>
    </source>
</evidence>
<organism evidence="2 3">
    <name type="scientific">Clytia hemisphaerica</name>
    <dbReference type="NCBI Taxonomy" id="252671"/>
    <lineage>
        <taxon>Eukaryota</taxon>
        <taxon>Metazoa</taxon>
        <taxon>Cnidaria</taxon>
        <taxon>Hydrozoa</taxon>
        <taxon>Hydroidolina</taxon>
        <taxon>Leptothecata</taxon>
        <taxon>Obeliida</taxon>
        <taxon>Clytiidae</taxon>
        <taxon>Clytia</taxon>
    </lineage>
</organism>